<evidence type="ECO:0000313" key="11">
    <source>
        <dbReference type="Proteomes" id="UP001165378"/>
    </source>
</evidence>
<dbReference type="PANTHER" id="PTHR43289:SF6">
    <property type="entry name" value="SERINE_THREONINE-PROTEIN KINASE NEKL-3"/>
    <property type="match status" value="1"/>
</dbReference>
<dbReference type="PROSITE" id="PS00108">
    <property type="entry name" value="PROTEIN_KINASE_ST"/>
    <property type="match status" value="1"/>
</dbReference>
<dbReference type="Pfam" id="PF00069">
    <property type="entry name" value="Pkinase"/>
    <property type="match status" value="1"/>
</dbReference>
<keyword evidence="5 10" id="KW-0418">Kinase</keyword>
<evidence type="ECO:0000313" key="10">
    <source>
        <dbReference type="EMBL" id="MCF2533265.1"/>
    </source>
</evidence>
<evidence type="ECO:0000256" key="8">
    <source>
        <dbReference type="SAM" id="Phobius"/>
    </source>
</evidence>
<dbReference type="Proteomes" id="UP001165378">
    <property type="component" value="Unassembled WGS sequence"/>
</dbReference>
<dbReference type="PANTHER" id="PTHR43289">
    <property type="entry name" value="MITOGEN-ACTIVATED PROTEIN KINASE KINASE KINASE 20-RELATED"/>
    <property type="match status" value="1"/>
</dbReference>
<keyword evidence="8" id="KW-0812">Transmembrane</keyword>
<evidence type="ECO:0000256" key="1">
    <source>
        <dbReference type="ARBA" id="ARBA00012513"/>
    </source>
</evidence>
<keyword evidence="11" id="KW-1185">Reference proteome</keyword>
<sequence length="515" mass="54153">MGVEVAVKEVGLPHDSDADEPGSDSATVRADLVARAVREARNAARLRDHPHIVAVHDVVVEEGVPWIVMRLVVGRSLAEILASEGPLPAPRVTGIARALLGALQAAHATGVVHRDLKPANVMVTAQGQILLADFGIAVHETDTRLTTSGGIVGSVAYMAPERLDGDQDDGASDLFSLGVTLYEALEGVSPFRRETATGTLTAVVLHDPPPLRRGDPALARLIVGLLMKKPENRPSIAEALALLGDPGPVTAPPPFPHQTPQATPPPTPHQTPHGVSVQTAPHMPLHVPPPPVPPAAPAPPPRPRSTRRRAWIIAASVVAVALLAGLGVVLADRAADDGSGTAVDGVVTDPRTGISVPRLKGWSDLSGTAPGHQTTGAYPCPSDKRDIGCFLGEVAIHTLRGDSIEKAARDLLDEASDNPDFTLIRTVRNEPVTVDGKRAMWLMVEIRMKKPDGNGIVRSKSVQIIVVDNPFPDRNKQVFPLVVTALDKDTEAPAAGVLDVVRKGIKVAPPQPSTG</sequence>
<dbReference type="GO" id="GO:0005524">
    <property type="term" value="F:ATP binding"/>
    <property type="evidence" value="ECO:0007669"/>
    <property type="project" value="UniProtKB-KW"/>
</dbReference>
<keyword evidence="8" id="KW-0472">Membrane</keyword>
<dbReference type="InterPro" id="IPR000719">
    <property type="entry name" value="Prot_kinase_dom"/>
</dbReference>
<dbReference type="InterPro" id="IPR011009">
    <property type="entry name" value="Kinase-like_dom_sf"/>
</dbReference>
<feature type="transmembrane region" description="Helical" evidence="8">
    <location>
        <begin position="310"/>
        <end position="331"/>
    </location>
</feature>
<evidence type="ECO:0000259" key="9">
    <source>
        <dbReference type="PROSITE" id="PS50011"/>
    </source>
</evidence>
<dbReference type="SUPFAM" id="SSF56112">
    <property type="entry name" value="Protein kinase-like (PK-like)"/>
    <property type="match status" value="1"/>
</dbReference>
<evidence type="ECO:0000256" key="2">
    <source>
        <dbReference type="ARBA" id="ARBA00022527"/>
    </source>
</evidence>
<dbReference type="EMBL" id="JAKFHA010000046">
    <property type="protein sequence ID" value="MCF2533265.1"/>
    <property type="molecule type" value="Genomic_DNA"/>
</dbReference>
<dbReference type="Gene3D" id="1.10.510.10">
    <property type="entry name" value="Transferase(Phosphotransferase) domain 1"/>
    <property type="match status" value="1"/>
</dbReference>
<evidence type="ECO:0000256" key="3">
    <source>
        <dbReference type="ARBA" id="ARBA00022679"/>
    </source>
</evidence>
<reference evidence="10" key="1">
    <citation type="submission" date="2022-01" db="EMBL/GenBank/DDBJ databases">
        <title>Genome-Based Taxonomic Classification of the Phylum Actinobacteria.</title>
        <authorList>
            <person name="Gao Y."/>
        </authorList>
    </citation>
    <scope>NUCLEOTIDE SEQUENCE</scope>
    <source>
        <strain evidence="10">KLBMP 8922</strain>
    </source>
</reference>
<organism evidence="10 11">
    <name type="scientific">Yinghuangia soli</name>
    <dbReference type="NCBI Taxonomy" id="2908204"/>
    <lineage>
        <taxon>Bacteria</taxon>
        <taxon>Bacillati</taxon>
        <taxon>Actinomycetota</taxon>
        <taxon>Actinomycetes</taxon>
        <taxon>Kitasatosporales</taxon>
        <taxon>Streptomycetaceae</taxon>
        <taxon>Yinghuangia</taxon>
    </lineage>
</organism>
<evidence type="ECO:0000256" key="7">
    <source>
        <dbReference type="SAM" id="MobiDB-lite"/>
    </source>
</evidence>
<dbReference type="PROSITE" id="PS50011">
    <property type="entry name" value="PROTEIN_KINASE_DOM"/>
    <property type="match status" value="1"/>
</dbReference>
<comment type="caution">
    <text evidence="10">The sequence shown here is derived from an EMBL/GenBank/DDBJ whole genome shotgun (WGS) entry which is preliminary data.</text>
</comment>
<evidence type="ECO:0000256" key="4">
    <source>
        <dbReference type="ARBA" id="ARBA00022741"/>
    </source>
</evidence>
<evidence type="ECO:0000256" key="6">
    <source>
        <dbReference type="ARBA" id="ARBA00022840"/>
    </source>
</evidence>
<keyword evidence="6" id="KW-0067">ATP-binding</keyword>
<feature type="compositionally biased region" description="Pro residues" evidence="7">
    <location>
        <begin position="249"/>
        <end position="269"/>
    </location>
</feature>
<dbReference type="InterPro" id="IPR008271">
    <property type="entry name" value="Ser/Thr_kinase_AS"/>
</dbReference>
<dbReference type="SMART" id="SM00220">
    <property type="entry name" value="S_TKc"/>
    <property type="match status" value="1"/>
</dbReference>
<keyword evidence="3" id="KW-0808">Transferase</keyword>
<feature type="domain" description="Protein kinase" evidence="9">
    <location>
        <begin position="1"/>
        <end position="250"/>
    </location>
</feature>
<keyword evidence="8" id="KW-1133">Transmembrane helix</keyword>
<proteinExistence type="predicted"/>
<keyword evidence="2 10" id="KW-0723">Serine/threonine-protein kinase</keyword>
<accession>A0AA41U4S7</accession>
<name>A0AA41U4S7_9ACTN</name>
<dbReference type="EC" id="2.7.11.1" evidence="1"/>
<dbReference type="CDD" id="cd14014">
    <property type="entry name" value="STKc_PknB_like"/>
    <property type="match status" value="1"/>
</dbReference>
<dbReference type="GO" id="GO:0004674">
    <property type="term" value="F:protein serine/threonine kinase activity"/>
    <property type="evidence" value="ECO:0007669"/>
    <property type="project" value="UniProtKB-KW"/>
</dbReference>
<keyword evidence="4" id="KW-0547">Nucleotide-binding</keyword>
<feature type="region of interest" description="Disordered" evidence="7">
    <location>
        <begin position="244"/>
        <end position="305"/>
    </location>
</feature>
<evidence type="ECO:0000256" key="5">
    <source>
        <dbReference type="ARBA" id="ARBA00022777"/>
    </source>
</evidence>
<dbReference type="AlphaFoldDB" id="A0AA41U4S7"/>
<protein>
    <recommendedName>
        <fullName evidence="1">non-specific serine/threonine protein kinase</fullName>
        <ecNumber evidence="1">2.7.11.1</ecNumber>
    </recommendedName>
</protein>
<feature type="compositionally biased region" description="Pro residues" evidence="7">
    <location>
        <begin position="286"/>
        <end position="303"/>
    </location>
</feature>
<gene>
    <name evidence="10" type="ORF">LZ495_39445</name>
</gene>